<evidence type="ECO:0000313" key="2">
    <source>
        <dbReference type="EMBL" id="OAV85057.1"/>
    </source>
</evidence>
<reference evidence="2" key="1">
    <citation type="submission" date="2009-11" db="EMBL/GenBank/DDBJ databases">
        <authorList>
            <consortium name="The Broad Institute Genome Sequencing Platform"/>
            <person name="Ward D."/>
            <person name="Feldgarden M."/>
            <person name="Earl A."/>
            <person name="Young S.K."/>
            <person name="Zeng Q."/>
            <person name="Koehrsen M."/>
            <person name="Alvarado L."/>
            <person name="Berlin A."/>
            <person name="Bochicchio J."/>
            <person name="Borenstein D."/>
            <person name="Chapman S.B."/>
            <person name="Chen Z."/>
            <person name="Engels R."/>
            <person name="Freedman E."/>
            <person name="Gellesch M."/>
            <person name="Goldberg J."/>
            <person name="Griggs A."/>
            <person name="Gujja S."/>
            <person name="Heilman E."/>
            <person name="Heiman D."/>
            <person name="Hepburn T."/>
            <person name="Howarth C."/>
            <person name="Jen D."/>
            <person name="Larson L."/>
            <person name="Lewis B."/>
            <person name="Mehta T."/>
            <person name="Park D."/>
            <person name="Pearson M."/>
            <person name="Roberts A."/>
            <person name="Saif S."/>
            <person name="Shea T."/>
            <person name="Shenoy N."/>
            <person name="Sisk P."/>
            <person name="Stolte C."/>
            <person name="Sykes S."/>
            <person name="Thomson T."/>
            <person name="Walk T."/>
            <person name="White J."/>
            <person name="Yandava C."/>
            <person name="Izard J."/>
            <person name="Baranova O.V."/>
            <person name="Blanton J.M."/>
            <person name="Tanner A.C."/>
            <person name="Dewhirst F.E."/>
            <person name="Haas B."/>
            <person name="Nusbaum C."/>
            <person name="Birren B."/>
        </authorList>
    </citation>
    <scope>NUCLEOTIDE SEQUENCE [LARGE SCALE GENOMIC DNA]</scope>
    <source>
        <strain evidence="2">1-1 BBBD Race 1</strain>
    </source>
</reference>
<feature type="compositionally biased region" description="Basic and acidic residues" evidence="1">
    <location>
        <begin position="26"/>
        <end position="35"/>
    </location>
</feature>
<evidence type="ECO:0000313" key="4">
    <source>
        <dbReference type="Proteomes" id="UP000005240"/>
    </source>
</evidence>
<name>A0A180FX74_PUCT1</name>
<dbReference type="EnsemblFungi" id="PTTG_30830-t43_1">
    <property type="protein sequence ID" value="PTTG_30830-t43_1-p1"/>
    <property type="gene ID" value="PTTG_30830"/>
</dbReference>
<evidence type="ECO:0000256" key="1">
    <source>
        <dbReference type="SAM" id="MobiDB-lite"/>
    </source>
</evidence>
<reference evidence="3" key="4">
    <citation type="submission" date="2025-05" db="UniProtKB">
        <authorList>
            <consortium name="EnsemblFungi"/>
        </authorList>
    </citation>
    <scope>IDENTIFICATION</scope>
    <source>
        <strain evidence="3">isolate 1-1 / race 1 (BBBD)</strain>
    </source>
</reference>
<sequence length="174" mass="18803">VVARKEDPYGGEEPWPLDNHPPLDLTNHRLQEVAHVELGPQEAPGKAESTDGRSTTLQDAGPRPNGLLPAADVADQDSSGGEAPGAPAAAIAPRPPSAWLVARARRHHGAGPPRPPARPQSVRPRPIRPAPRRAHRTKYYMNGVRAEENDPRRRLGVPPTRGLTLEGFLAQCRI</sequence>
<evidence type="ECO:0000313" key="3">
    <source>
        <dbReference type="EnsemblFungi" id="PTTG_30830-t43_1-p1"/>
    </source>
</evidence>
<dbReference type="VEuPathDB" id="FungiDB:PTTG_30830"/>
<feature type="compositionally biased region" description="Low complexity" evidence="1">
    <location>
        <begin position="78"/>
        <end position="102"/>
    </location>
</feature>
<feature type="region of interest" description="Disordered" evidence="1">
    <location>
        <begin position="1"/>
        <end position="135"/>
    </location>
</feature>
<proteinExistence type="predicted"/>
<keyword evidence="4" id="KW-1185">Reference proteome</keyword>
<dbReference type="Proteomes" id="UP000005240">
    <property type="component" value="Unassembled WGS sequence"/>
</dbReference>
<protein>
    <submittedName>
        <fullName evidence="2 3">Uncharacterized protein</fullName>
    </submittedName>
</protein>
<dbReference type="EMBL" id="ADAS02007644">
    <property type="protein sequence ID" value="OAV85057.1"/>
    <property type="molecule type" value="Genomic_DNA"/>
</dbReference>
<reference evidence="2" key="2">
    <citation type="submission" date="2016-05" db="EMBL/GenBank/DDBJ databases">
        <title>Comparative analysis highlights variable genome content of wheat rusts and divergence of the mating loci.</title>
        <authorList>
            <person name="Cuomo C.A."/>
            <person name="Bakkeren G."/>
            <person name="Szabo L."/>
            <person name="Khalil H."/>
            <person name="Joly D."/>
            <person name="Goldberg J."/>
            <person name="Young S."/>
            <person name="Zeng Q."/>
            <person name="Fellers J."/>
        </authorList>
    </citation>
    <scope>NUCLEOTIDE SEQUENCE [LARGE SCALE GENOMIC DNA]</scope>
    <source>
        <strain evidence="2">1-1 BBBD Race 1</strain>
    </source>
</reference>
<gene>
    <name evidence="2" type="ORF">PTTG_30830</name>
</gene>
<dbReference type="AlphaFoldDB" id="A0A180FX74"/>
<accession>A0A180FX74</accession>
<feature type="non-terminal residue" evidence="2">
    <location>
        <position position="1"/>
    </location>
</feature>
<organism evidence="2">
    <name type="scientific">Puccinia triticina (isolate 1-1 / race 1 (BBBD))</name>
    <name type="common">Brown leaf rust fungus</name>
    <dbReference type="NCBI Taxonomy" id="630390"/>
    <lineage>
        <taxon>Eukaryota</taxon>
        <taxon>Fungi</taxon>
        <taxon>Dikarya</taxon>
        <taxon>Basidiomycota</taxon>
        <taxon>Pucciniomycotina</taxon>
        <taxon>Pucciniomycetes</taxon>
        <taxon>Pucciniales</taxon>
        <taxon>Pucciniaceae</taxon>
        <taxon>Puccinia</taxon>
    </lineage>
</organism>
<feature type="non-terminal residue" evidence="2">
    <location>
        <position position="174"/>
    </location>
</feature>
<reference evidence="3 4" key="3">
    <citation type="journal article" date="2017" name="G3 (Bethesda)">
        <title>Comparative analysis highlights variable genome content of wheat rusts and divergence of the mating loci.</title>
        <authorList>
            <person name="Cuomo C.A."/>
            <person name="Bakkeren G."/>
            <person name="Khalil H.B."/>
            <person name="Panwar V."/>
            <person name="Joly D."/>
            <person name="Linning R."/>
            <person name="Sakthikumar S."/>
            <person name="Song X."/>
            <person name="Adiconis X."/>
            <person name="Fan L."/>
            <person name="Goldberg J.M."/>
            <person name="Levin J.Z."/>
            <person name="Young S."/>
            <person name="Zeng Q."/>
            <person name="Anikster Y."/>
            <person name="Bruce M."/>
            <person name="Wang M."/>
            <person name="Yin C."/>
            <person name="McCallum B."/>
            <person name="Szabo L.J."/>
            <person name="Hulbert S."/>
            <person name="Chen X."/>
            <person name="Fellers J.P."/>
        </authorList>
    </citation>
    <scope>NUCLEOTIDE SEQUENCE</scope>
    <source>
        <strain evidence="4">Isolate 1-1 / race 1 (BBBD)</strain>
        <strain evidence="3">isolate 1-1 / race 1 (BBBD)</strain>
    </source>
</reference>